<evidence type="ECO:0000313" key="1">
    <source>
        <dbReference type="EMBL" id="GBP89545.1"/>
    </source>
</evidence>
<protein>
    <submittedName>
        <fullName evidence="1">Uncharacterized protein</fullName>
    </submittedName>
</protein>
<dbReference type="Proteomes" id="UP000299102">
    <property type="component" value="Unassembled WGS sequence"/>
</dbReference>
<organism evidence="1 2">
    <name type="scientific">Eumeta variegata</name>
    <name type="common">Bagworm moth</name>
    <name type="synonym">Eumeta japonica</name>
    <dbReference type="NCBI Taxonomy" id="151549"/>
    <lineage>
        <taxon>Eukaryota</taxon>
        <taxon>Metazoa</taxon>
        <taxon>Ecdysozoa</taxon>
        <taxon>Arthropoda</taxon>
        <taxon>Hexapoda</taxon>
        <taxon>Insecta</taxon>
        <taxon>Pterygota</taxon>
        <taxon>Neoptera</taxon>
        <taxon>Endopterygota</taxon>
        <taxon>Lepidoptera</taxon>
        <taxon>Glossata</taxon>
        <taxon>Ditrysia</taxon>
        <taxon>Tineoidea</taxon>
        <taxon>Psychidae</taxon>
        <taxon>Oiketicinae</taxon>
        <taxon>Eumeta</taxon>
    </lineage>
</organism>
<dbReference type="AlphaFoldDB" id="A0A4C1ZSF8"/>
<reference evidence="1 2" key="1">
    <citation type="journal article" date="2019" name="Commun. Biol.">
        <title>The bagworm genome reveals a unique fibroin gene that provides high tensile strength.</title>
        <authorList>
            <person name="Kono N."/>
            <person name="Nakamura H."/>
            <person name="Ohtoshi R."/>
            <person name="Tomita M."/>
            <person name="Numata K."/>
            <person name="Arakawa K."/>
        </authorList>
    </citation>
    <scope>NUCLEOTIDE SEQUENCE [LARGE SCALE GENOMIC DNA]</scope>
</reference>
<proteinExistence type="predicted"/>
<sequence>MISSGDITTHRFPRTCAVPEKLAYLFDHTAVRDSLLNIPCGCGEEEKCRQKYTSEDWETDFEGAAGAGGGRECLQSFDDH</sequence>
<evidence type="ECO:0000313" key="2">
    <source>
        <dbReference type="Proteomes" id="UP000299102"/>
    </source>
</evidence>
<accession>A0A4C1ZSF8</accession>
<dbReference type="EMBL" id="BGZK01002007">
    <property type="protein sequence ID" value="GBP89545.1"/>
    <property type="molecule type" value="Genomic_DNA"/>
</dbReference>
<comment type="caution">
    <text evidence="1">The sequence shown here is derived from an EMBL/GenBank/DDBJ whole genome shotgun (WGS) entry which is preliminary data.</text>
</comment>
<keyword evidence="2" id="KW-1185">Reference proteome</keyword>
<name>A0A4C1ZSF8_EUMVA</name>
<gene>
    <name evidence="1" type="ORF">EVAR_55225_1</name>
</gene>